<dbReference type="AlphaFoldDB" id="A0A1N7RG78"/>
<name>A0A1N7RG78_9BACT</name>
<dbReference type="STRING" id="477680.SAMN05421788_11515"/>
<keyword evidence="2" id="KW-1185">Reference proteome</keyword>
<sequence length="140" mass="16005">MSKHASIHLHTAAIDYTVYNKALQLLIQNGWNINRHEVFAVIAEGALDWEGESHENVESLFTRLQRGIEQNHPTAIDLVYTGTQAGLSLCYVNPNELRLDLTDEVPKIPIADLPDYTWYLERLIPVFPLLHHPKVTCTYE</sequence>
<evidence type="ECO:0000313" key="1">
    <source>
        <dbReference type="EMBL" id="SIT34156.1"/>
    </source>
</evidence>
<gene>
    <name evidence="1" type="ORF">SAMN05421788_11515</name>
</gene>
<dbReference type="OrthoDB" id="2601807at2"/>
<dbReference type="Proteomes" id="UP000186917">
    <property type="component" value="Unassembled WGS sequence"/>
</dbReference>
<protein>
    <submittedName>
        <fullName evidence="1">Uncharacterized protein</fullName>
    </submittedName>
</protein>
<evidence type="ECO:0000313" key="2">
    <source>
        <dbReference type="Proteomes" id="UP000186917"/>
    </source>
</evidence>
<reference evidence="2" key="1">
    <citation type="submission" date="2017-01" db="EMBL/GenBank/DDBJ databases">
        <authorList>
            <person name="Varghese N."/>
            <person name="Submissions S."/>
        </authorList>
    </citation>
    <scope>NUCLEOTIDE SEQUENCE [LARGE SCALE GENOMIC DNA]</scope>
    <source>
        <strain evidence="2">DSM 21054</strain>
    </source>
</reference>
<proteinExistence type="predicted"/>
<dbReference type="EMBL" id="FTOR01000015">
    <property type="protein sequence ID" value="SIT34156.1"/>
    <property type="molecule type" value="Genomic_DNA"/>
</dbReference>
<organism evidence="1 2">
    <name type="scientific">Filimonas lacunae</name>
    <dbReference type="NCBI Taxonomy" id="477680"/>
    <lineage>
        <taxon>Bacteria</taxon>
        <taxon>Pseudomonadati</taxon>
        <taxon>Bacteroidota</taxon>
        <taxon>Chitinophagia</taxon>
        <taxon>Chitinophagales</taxon>
        <taxon>Chitinophagaceae</taxon>
        <taxon>Filimonas</taxon>
    </lineage>
</organism>
<accession>A0A1N7RG78</accession>
<dbReference type="RefSeq" id="WP_076382589.1">
    <property type="nucleotide sequence ID" value="NZ_AP017422.1"/>
</dbReference>